<gene>
    <name evidence="1" type="ORF">ADUPG1_005774</name>
</gene>
<organism evidence="1 2">
    <name type="scientific">Aduncisulcus paluster</name>
    <dbReference type="NCBI Taxonomy" id="2918883"/>
    <lineage>
        <taxon>Eukaryota</taxon>
        <taxon>Metamonada</taxon>
        <taxon>Carpediemonas-like organisms</taxon>
        <taxon>Aduncisulcus</taxon>
    </lineage>
</organism>
<keyword evidence="2" id="KW-1185">Reference proteome</keyword>
<evidence type="ECO:0008006" key="3">
    <source>
        <dbReference type="Google" id="ProtNLM"/>
    </source>
</evidence>
<name>A0ABQ5KF44_9EUKA</name>
<reference evidence="1" key="1">
    <citation type="submission" date="2022-03" db="EMBL/GenBank/DDBJ databases">
        <title>Draft genome sequence of Aduncisulcus paluster, a free-living microaerophilic Fornicata.</title>
        <authorList>
            <person name="Yuyama I."/>
            <person name="Kume K."/>
            <person name="Tamura T."/>
            <person name="Inagaki Y."/>
            <person name="Hashimoto T."/>
        </authorList>
    </citation>
    <scope>NUCLEOTIDE SEQUENCE</scope>
    <source>
        <strain evidence="1">NY0171</strain>
    </source>
</reference>
<evidence type="ECO:0000313" key="2">
    <source>
        <dbReference type="Proteomes" id="UP001057375"/>
    </source>
</evidence>
<feature type="non-terminal residue" evidence="1">
    <location>
        <position position="113"/>
    </location>
</feature>
<comment type="caution">
    <text evidence="1">The sequence shown here is derived from an EMBL/GenBank/DDBJ whole genome shotgun (WGS) entry which is preliminary data.</text>
</comment>
<accession>A0ABQ5KF44</accession>
<protein>
    <recommendedName>
        <fullName evidence="3">Reverse transcriptase zinc-binding domain-containing protein</fullName>
    </recommendedName>
</protein>
<dbReference type="EMBL" id="BQXS01009386">
    <property type="protein sequence ID" value="GKT31160.1"/>
    <property type="molecule type" value="Genomic_DNA"/>
</dbReference>
<sequence length="113" mass="13058">MGLKKLERELISARWAANVSTGRAAPYFKNSTLSKRLLFAFPLRCKLRVHNLTKSTAFPEKCPFCQQNTTQTHVLGGCETLMPLYRGRHNEVRDRLADVLMAHNEEWEITMEH</sequence>
<dbReference type="Proteomes" id="UP001057375">
    <property type="component" value="Unassembled WGS sequence"/>
</dbReference>
<evidence type="ECO:0000313" key="1">
    <source>
        <dbReference type="EMBL" id="GKT31160.1"/>
    </source>
</evidence>
<proteinExistence type="predicted"/>